<dbReference type="InterPro" id="IPR016040">
    <property type="entry name" value="NAD(P)-bd_dom"/>
</dbReference>
<gene>
    <name evidence="2" type="primary">yhfK</name>
    <name evidence="2" type="ORF">PSM7751_00217</name>
</gene>
<dbReference type="OrthoDB" id="367683at2"/>
<evidence type="ECO:0000313" key="3">
    <source>
        <dbReference type="Proteomes" id="UP000193963"/>
    </source>
</evidence>
<keyword evidence="3" id="KW-1185">Reference proteome</keyword>
<protein>
    <submittedName>
        <fullName evidence="2">Putative sugar epimerase YhfK</fullName>
        <ecNumber evidence="2">4.-.-.-</ecNumber>
    </submittedName>
</protein>
<dbReference type="EMBL" id="FWFN01000001">
    <property type="protein sequence ID" value="SLN12397.1"/>
    <property type="molecule type" value="Genomic_DNA"/>
</dbReference>
<organism evidence="2 3">
    <name type="scientific">Pseudooceanicola marinus</name>
    <dbReference type="NCBI Taxonomy" id="396013"/>
    <lineage>
        <taxon>Bacteria</taxon>
        <taxon>Pseudomonadati</taxon>
        <taxon>Pseudomonadota</taxon>
        <taxon>Alphaproteobacteria</taxon>
        <taxon>Rhodobacterales</taxon>
        <taxon>Paracoccaceae</taxon>
        <taxon>Pseudooceanicola</taxon>
    </lineage>
</organism>
<dbReference type="RefSeq" id="WP_085886144.1">
    <property type="nucleotide sequence ID" value="NZ_FWFN01000001.1"/>
</dbReference>
<accession>A0A1X6Y6K3</accession>
<dbReference type="Pfam" id="PF13460">
    <property type="entry name" value="NAD_binding_10"/>
    <property type="match status" value="1"/>
</dbReference>
<evidence type="ECO:0000259" key="1">
    <source>
        <dbReference type="Pfam" id="PF13460"/>
    </source>
</evidence>
<dbReference type="Gene3D" id="3.40.50.720">
    <property type="entry name" value="NAD(P)-binding Rossmann-like Domain"/>
    <property type="match status" value="1"/>
</dbReference>
<reference evidence="2 3" key="1">
    <citation type="submission" date="2017-03" db="EMBL/GenBank/DDBJ databases">
        <authorList>
            <person name="Afonso C.L."/>
            <person name="Miller P.J."/>
            <person name="Scott M.A."/>
            <person name="Spackman E."/>
            <person name="Goraichik I."/>
            <person name="Dimitrov K.M."/>
            <person name="Suarez D.L."/>
            <person name="Swayne D.E."/>
        </authorList>
    </citation>
    <scope>NUCLEOTIDE SEQUENCE [LARGE SCALE GENOMIC DNA]</scope>
    <source>
        <strain evidence="2 3">CECT 7751</strain>
    </source>
</reference>
<dbReference type="PANTHER" id="PTHR15020">
    <property type="entry name" value="FLAVIN REDUCTASE-RELATED"/>
    <property type="match status" value="1"/>
</dbReference>
<dbReference type="SUPFAM" id="SSF51735">
    <property type="entry name" value="NAD(P)-binding Rossmann-fold domains"/>
    <property type="match status" value="1"/>
</dbReference>
<proteinExistence type="predicted"/>
<feature type="domain" description="NAD(P)-binding" evidence="1">
    <location>
        <begin position="8"/>
        <end position="191"/>
    </location>
</feature>
<dbReference type="GO" id="GO:0016829">
    <property type="term" value="F:lyase activity"/>
    <property type="evidence" value="ECO:0007669"/>
    <property type="project" value="UniProtKB-KW"/>
</dbReference>
<name>A0A1X6Y6K3_9RHOB</name>
<dbReference type="Proteomes" id="UP000193963">
    <property type="component" value="Unassembled WGS sequence"/>
</dbReference>
<dbReference type="AlphaFoldDB" id="A0A1X6Y6K3"/>
<keyword evidence="2" id="KW-0456">Lyase</keyword>
<dbReference type="EC" id="4.-.-.-" evidence="2"/>
<sequence>MSRILLIGATGGVGSRLAPMLIASGHQVTGLHRSLAQAEKLRAQGVTPVAGDLMEMDAGALAEIARDHDIIIFSAGAAGSGAERTSEIDGRGPLKMIAAAKACGIARVYLVSAMPEAGRGGQPKLGFEHYMRVKKEADAALVASDLDWVILRPGTLLAEDGDDAVSLAPALVYGKVKRGNVAAVLAGLVECPEIRREILELTDGTTPVAEAVAACFRD</sequence>
<dbReference type="PANTHER" id="PTHR15020:SF50">
    <property type="entry name" value="UPF0659 PROTEIN YMR090W"/>
    <property type="match status" value="1"/>
</dbReference>
<evidence type="ECO:0000313" key="2">
    <source>
        <dbReference type="EMBL" id="SLN12397.1"/>
    </source>
</evidence>
<dbReference type="InterPro" id="IPR036291">
    <property type="entry name" value="NAD(P)-bd_dom_sf"/>
</dbReference>